<dbReference type="Gene3D" id="1.10.10.10">
    <property type="entry name" value="Winged helix-like DNA-binding domain superfamily/Winged helix DNA-binding domain"/>
    <property type="match status" value="1"/>
</dbReference>
<dbReference type="SUPFAM" id="SSF46785">
    <property type="entry name" value="Winged helix' DNA-binding domain"/>
    <property type="match status" value="1"/>
</dbReference>
<evidence type="ECO:0000313" key="3">
    <source>
        <dbReference type="EMBL" id="MER8935501.1"/>
    </source>
</evidence>
<comment type="caution">
    <text evidence="3">The sequence shown here is derived from an EMBL/GenBank/DDBJ whole genome shotgun (WGS) entry which is preliminary data.</text>
</comment>
<gene>
    <name evidence="3" type="ORF">NKI33_21410</name>
</gene>
<name>A0ABV1YJY6_9HYPH</name>
<feature type="region of interest" description="Disordered" evidence="1">
    <location>
        <begin position="38"/>
        <end position="62"/>
    </location>
</feature>
<proteinExistence type="predicted"/>
<dbReference type="InterPro" id="IPR036390">
    <property type="entry name" value="WH_DNA-bd_sf"/>
</dbReference>
<dbReference type="EMBL" id="JAMYPJ010000033">
    <property type="protein sequence ID" value="MER8935501.1"/>
    <property type="molecule type" value="Genomic_DNA"/>
</dbReference>
<dbReference type="PROSITE" id="PS50987">
    <property type="entry name" value="HTH_ARSR_2"/>
    <property type="match status" value="1"/>
</dbReference>
<reference evidence="3 4" key="1">
    <citation type="journal article" date="2024" name="Proc. Natl. Acad. Sci. U.S.A.">
        <title>The evolutionary genomics of adaptation to stress in wild rhizobium bacteria.</title>
        <authorList>
            <person name="Kehlet-Delgado H."/>
            <person name="Montoya A.P."/>
            <person name="Jensen K.T."/>
            <person name="Wendlandt C.E."/>
            <person name="Dexheimer C."/>
            <person name="Roberts M."/>
            <person name="Torres Martinez L."/>
            <person name="Friesen M.L."/>
            <person name="Griffitts J.S."/>
            <person name="Porter S.S."/>
        </authorList>
    </citation>
    <scope>NUCLEOTIDE SEQUENCE [LARGE SCALE GENOMIC DNA]</scope>
    <source>
        <strain evidence="3 4">M0729</strain>
    </source>
</reference>
<dbReference type="Proteomes" id="UP001464387">
    <property type="component" value="Unassembled WGS sequence"/>
</dbReference>
<dbReference type="InterPro" id="IPR036388">
    <property type="entry name" value="WH-like_DNA-bd_sf"/>
</dbReference>
<dbReference type="InterPro" id="IPR001845">
    <property type="entry name" value="HTH_ArsR_DNA-bd_dom"/>
</dbReference>
<sequence>MEGERTVTGLRSRVGVSRSSVSQHLAILVEHGIVESRTKGEPGDIIPADRRTPRLSSRSLMF</sequence>
<evidence type="ECO:0000259" key="2">
    <source>
        <dbReference type="PROSITE" id="PS50987"/>
    </source>
</evidence>
<feature type="domain" description="HTH arsR-type" evidence="2">
    <location>
        <begin position="1"/>
        <end position="62"/>
    </location>
</feature>
<accession>A0ABV1YJY6</accession>
<dbReference type="InterPro" id="IPR011991">
    <property type="entry name" value="ArsR-like_HTH"/>
</dbReference>
<dbReference type="Pfam" id="PF01022">
    <property type="entry name" value="HTH_5"/>
    <property type="match status" value="1"/>
</dbReference>
<evidence type="ECO:0000256" key="1">
    <source>
        <dbReference type="SAM" id="MobiDB-lite"/>
    </source>
</evidence>
<dbReference type="CDD" id="cd00090">
    <property type="entry name" value="HTH_ARSR"/>
    <property type="match status" value="1"/>
</dbReference>
<keyword evidence="4" id="KW-1185">Reference proteome</keyword>
<organism evidence="3 4">
    <name type="scientific">Mesorhizobium opportunistum</name>
    <dbReference type="NCBI Taxonomy" id="593909"/>
    <lineage>
        <taxon>Bacteria</taxon>
        <taxon>Pseudomonadati</taxon>
        <taxon>Pseudomonadota</taxon>
        <taxon>Alphaproteobacteria</taxon>
        <taxon>Hyphomicrobiales</taxon>
        <taxon>Phyllobacteriaceae</taxon>
        <taxon>Mesorhizobium</taxon>
    </lineage>
</organism>
<feature type="compositionally biased region" description="Basic and acidic residues" evidence="1">
    <location>
        <begin position="38"/>
        <end position="52"/>
    </location>
</feature>
<protein>
    <submittedName>
        <fullName evidence="3">ArsR family transcriptional regulator</fullName>
    </submittedName>
</protein>
<dbReference type="RefSeq" id="WP_352570073.1">
    <property type="nucleotide sequence ID" value="NZ_JAMYMY010000035.1"/>
</dbReference>
<evidence type="ECO:0000313" key="4">
    <source>
        <dbReference type="Proteomes" id="UP001464387"/>
    </source>
</evidence>